<feature type="compositionally biased region" description="Pro residues" evidence="4">
    <location>
        <begin position="218"/>
        <end position="236"/>
    </location>
</feature>
<proteinExistence type="predicted"/>
<dbReference type="SMART" id="SM00028">
    <property type="entry name" value="TPR"/>
    <property type="match status" value="2"/>
</dbReference>
<dbReference type="RefSeq" id="XP_003292333.1">
    <property type="nucleotide sequence ID" value="XM_003292285.1"/>
</dbReference>
<dbReference type="Proteomes" id="UP000001064">
    <property type="component" value="Unassembled WGS sequence"/>
</dbReference>
<protein>
    <recommendedName>
        <fullName evidence="5">PB1 domain-containing protein</fullName>
    </recommendedName>
</protein>
<dbReference type="FunCoup" id="F0ZY34">
    <property type="interactions" value="586"/>
</dbReference>
<dbReference type="OMA" id="NYNIGVM"/>
<dbReference type="PROSITE" id="PS51745">
    <property type="entry name" value="PB1"/>
    <property type="match status" value="1"/>
</dbReference>
<feature type="compositionally biased region" description="Polar residues" evidence="4">
    <location>
        <begin position="536"/>
        <end position="548"/>
    </location>
</feature>
<dbReference type="InParanoid" id="F0ZY34"/>
<evidence type="ECO:0000256" key="4">
    <source>
        <dbReference type="SAM" id="MobiDB-lite"/>
    </source>
</evidence>
<feature type="compositionally biased region" description="Low complexity" evidence="4">
    <location>
        <begin position="440"/>
        <end position="454"/>
    </location>
</feature>
<feature type="compositionally biased region" description="Low complexity" evidence="4">
    <location>
        <begin position="509"/>
        <end position="518"/>
    </location>
</feature>
<feature type="compositionally biased region" description="Polar residues" evidence="4">
    <location>
        <begin position="414"/>
        <end position="423"/>
    </location>
</feature>
<feature type="domain" description="PB1" evidence="5">
    <location>
        <begin position="305"/>
        <end position="380"/>
    </location>
</feature>
<sequence length="548" mass="60890">MLKQTIKKWNQSIEIYENGNTQESIRILSSIDATSKINYNIGVMYIKSNNYRSAIDYFNRSIEQDKYLAASYFMRGVAHHLGGDLNHAIVDYDETVSKLRGHEYIDYKQLGLDHKLLLAEILFNKALALGRAGSSVASQAIQCQHQPTDMQIFKDQCRKIADGSQSNFHTRPIPLGLLFKPPRVSEGQSKPKQPVQAPTPTTELSTSPTSYVLKGPSVSPPAPSPSSAPPSLPPTPTREQTQNSALPPKPPSKPSFGSPSSSSSSSSSSYPSNISLYKPSPPKPPPLPSKKLPSRPISAVISEMKVTLKIFYIDRRLIQVPVPCTISTLKQKIELKFELKLDNQIEISFILDGQKELLNNQVQLDKMLCMEVNEVHLRDREYYELEQEQEQQQQQQQYVEPIKKPSLYKPPKQQFYQPSQQEETPVPKSNFVNLNKTTYPLPKTSPSQPSLSSAPPKPQYSTLRNRPPPPLGPSSPPGTSSFSTSPPPLVKPRSISQSTPPAIPARNKPSPQQPSSSSTFKTNPVSIPPRPPRPGLSQSHSPPSNNYY</sequence>
<dbReference type="KEGG" id="dpp:DICPUDRAFT_99304"/>
<keyword evidence="2 3" id="KW-0802">TPR repeat</keyword>
<feature type="region of interest" description="Disordered" evidence="4">
    <location>
        <begin position="164"/>
        <end position="292"/>
    </location>
</feature>
<feature type="region of interest" description="Disordered" evidence="4">
    <location>
        <begin position="409"/>
        <end position="548"/>
    </location>
</feature>
<dbReference type="Gene3D" id="1.25.40.10">
    <property type="entry name" value="Tetratricopeptide repeat domain"/>
    <property type="match status" value="1"/>
</dbReference>
<accession>F0ZY34</accession>
<dbReference type="GeneID" id="10507980"/>
<dbReference type="SUPFAM" id="SSF48452">
    <property type="entry name" value="TPR-like"/>
    <property type="match status" value="1"/>
</dbReference>
<dbReference type="InterPro" id="IPR011990">
    <property type="entry name" value="TPR-like_helical_dom_sf"/>
</dbReference>
<dbReference type="EMBL" id="GL871274">
    <property type="protein sequence ID" value="EGC31145.1"/>
    <property type="molecule type" value="Genomic_DNA"/>
</dbReference>
<keyword evidence="7" id="KW-1185">Reference proteome</keyword>
<dbReference type="PROSITE" id="PS50005">
    <property type="entry name" value="TPR"/>
    <property type="match status" value="1"/>
</dbReference>
<feature type="repeat" description="TPR" evidence="3">
    <location>
        <begin position="35"/>
        <end position="68"/>
    </location>
</feature>
<reference evidence="7" key="1">
    <citation type="journal article" date="2011" name="Genome Biol.">
        <title>Comparative genomics of the social amoebae Dictyostelium discoideum and Dictyostelium purpureum.</title>
        <authorList>
            <consortium name="US DOE Joint Genome Institute (JGI-PGF)"/>
            <person name="Sucgang R."/>
            <person name="Kuo A."/>
            <person name="Tian X."/>
            <person name="Salerno W."/>
            <person name="Parikh A."/>
            <person name="Feasley C.L."/>
            <person name="Dalin E."/>
            <person name="Tu H."/>
            <person name="Huang E."/>
            <person name="Barry K."/>
            <person name="Lindquist E."/>
            <person name="Shapiro H."/>
            <person name="Bruce D."/>
            <person name="Schmutz J."/>
            <person name="Salamov A."/>
            <person name="Fey P."/>
            <person name="Gaudet P."/>
            <person name="Anjard C."/>
            <person name="Babu M.M."/>
            <person name="Basu S."/>
            <person name="Bushmanova Y."/>
            <person name="van der Wel H."/>
            <person name="Katoh-Kurasawa M."/>
            <person name="Dinh C."/>
            <person name="Coutinho P.M."/>
            <person name="Saito T."/>
            <person name="Elias M."/>
            <person name="Schaap P."/>
            <person name="Kay R.R."/>
            <person name="Henrissat B."/>
            <person name="Eichinger L."/>
            <person name="Rivero F."/>
            <person name="Putnam N.H."/>
            <person name="West C.M."/>
            <person name="Loomis W.F."/>
            <person name="Chisholm R.L."/>
            <person name="Shaulsky G."/>
            <person name="Strassmann J.E."/>
            <person name="Queller D.C."/>
            <person name="Kuspa A."/>
            <person name="Grigoriev I.V."/>
        </authorList>
    </citation>
    <scope>NUCLEOTIDE SEQUENCE [LARGE SCALE GENOMIC DNA]</scope>
    <source>
        <strain evidence="7">QSDP1</strain>
    </source>
</reference>
<dbReference type="InterPro" id="IPR051864">
    <property type="entry name" value="NCF2_NOXA1"/>
</dbReference>
<dbReference type="InterPro" id="IPR019734">
    <property type="entry name" value="TPR_rpt"/>
</dbReference>
<evidence type="ECO:0000256" key="3">
    <source>
        <dbReference type="PROSITE-ProRule" id="PRU00339"/>
    </source>
</evidence>
<dbReference type="eggNOG" id="KOG4225">
    <property type="taxonomic scope" value="Eukaryota"/>
</dbReference>
<dbReference type="STRING" id="5786.F0ZY34"/>
<feature type="compositionally biased region" description="Pro residues" evidence="4">
    <location>
        <begin position="466"/>
        <end position="476"/>
    </location>
</feature>
<name>F0ZY34_DICPU</name>
<organism evidence="6 7">
    <name type="scientific">Dictyostelium purpureum</name>
    <name type="common">Slime mold</name>
    <dbReference type="NCBI Taxonomy" id="5786"/>
    <lineage>
        <taxon>Eukaryota</taxon>
        <taxon>Amoebozoa</taxon>
        <taxon>Evosea</taxon>
        <taxon>Eumycetozoa</taxon>
        <taxon>Dictyostelia</taxon>
        <taxon>Dictyosteliales</taxon>
        <taxon>Dictyosteliaceae</taxon>
        <taxon>Dictyostelium</taxon>
    </lineage>
</organism>
<dbReference type="PANTHER" id="PTHR15175">
    <property type="entry name" value="NEUTROPHIL CYTOSOLIC FACTOR 2, NEUTROPHIL NADPH OXIDASE FACTOR 2"/>
    <property type="match status" value="1"/>
</dbReference>
<dbReference type="AlphaFoldDB" id="F0ZY34"/>
<evidence type="ECO:0000313" key="6">
    <source>
        <dbReference type="EMBL" id="EGC31145.1"/>
    </source>
</evidence>
<feature type="compositionally biased region" description="Pro residues" evidence="4">
    <location>
        <begin position="279"/>
        <end position="288"/>
    </location>
</feature>
<feature type="compositionally biased region" description="Low complexity" evidence="4">
    <location>
        <begin position="254"/>
        <end position="278"/>
    </location>
</feature>
<feature type="compositionally biased region" description="Low complexity" evidence="4">
    <location>
        <begin position="198"/>
        <end position="210"/>
    </location>
</feature>
<dbReference type="PANTHER" id="PTHR15175:SF0">
    <property type="entry name" value="SH3 DOMAIN-CONTAINING PROTEIN C23A1.17"/>
    <property type="match status" value="1"/>
</dbReference>
<evidence type="ECO:0000256" key="2">
    <source>
        <dbReference type="ARBA" id="ARBA00022803"/>
    </source>
</evidence>
<dbReference type="InterPro" id="IPR053793">
    <property type="entry name" value="PB1-like"/>
</dbReference>
<dbReference type="Pfam" id="PF13181">
    <property type="entry name" value="TPR_8"/>
    <property type="match status" value="1"/>
</dbReference>
<gene>
    <name evidence="6" type="ORF">DICPUDRAFT_99304</name>
</gene>
<evidence type="ECO:0000259" key="5">
    <source>
        <dbReference type="PROSITE" id="PS51745"/>
    </source>
</evidence>
<dbReference type="VEuPathDB" id="AmoebaDB:DICPUDRAFT_99304"/>
<evidence type="ECO:0000313" key="7">
    <source>
        <dbReference type="Proteomes" id="UP000001064"/>
    </source>
</evidence>
<dbReference type="OrthoDB" id="9450131at2759"/>
<keyword evidence="1" id="KW-0677">Repeat</keyword>
<evidence type="ECO:0000256" key="1">
    <source>
        <dbReference type="ARBA" id="ARBA00022737"/>
    </source>
</evidence>